<name>A0ABT7DQ94_9ACTN</name>
<dbReference type="RefSeq" id="WP_283832047.1">
    <property type="nucleotide sequence ID" value="NZ_JASJEU010000014.1"/>
</dbReference>
<comment type="similarity">
    <text evidence="1">Belongs to the amidase family.</text>
</comment>
<sequence length="493" mass="52671">MIADEYLSGVDLASDIKAKKVSPVEVMEECVASIEARNPSLNAFTYTAFDEAREKAAEAEKALMHGDAHGAFFGVPTAAKDFLPGVPGWPGTTGGVKALAHMKDDGYGCYTKAMVDEGAILVGKTNAPSFAFRGTCDNKLFGATSTPFKVGFNSGGSSGGSAAAVGDGMLLVAEGTDGGGSIRIPAAWCGCYGYKASVGTIPAPVRPNAFSLTHPYTWDGSISRTVKDAAHALQAMACFDPFDPVSIDWGERNFIAALEKPLSGWRVGFTPDFGIFPVDPEIKALVAAAAQRFEEAGAQVEPVEFGLARSHFELAEAWCRLISISGMESVEALKNSGIDLLKDHADDLPSEFVYWINDTYRRNYVDYNADDVVRTEIYDALQTAFQTYDLIISPVTACHPVPNVPGGCTAGPAELAGERVEPIIGWCLTYFCNFTGHPAASIPVGLSKDGFPVGMQIIGRRWADEDVLAASAAFERLQPWADLYRITAERDLG</sequence>
<dbReference type="InterPro" id="IPR020556">
    <property type="entry name" value="Amidase_CS"/>
</dbReference>
<dbReference type="PANTHER" id="PTHR11895">
    <property type="entry name" value="TRANSAMIDASE"/>
    <property type="match status" value="1"/>
</dbReference>
<accession>A0ABT7DQ94</accession>
<reference evidence="3 4" key="1">
    <citation type="submission" date="2023-05" db="EMBL/GenBank/DDBJ databases">
        <title>Gordonibacter KGMB12511T sp. nov., isolated from faeces of healthy Korean.</title>
        <authorList>
            <person name="Kim H.S."/>
            <person name="Kim J.-S."/>
            <person name="Suh M.K."/>
            <person name="Eom M.K."/>
            <person name="Do H.E."/>
            <person name="Lee J.-S."/>
        </authorList>
    </citation>
    <scope>NUCLEOTIDE SEQUENCE [LARGE SCALE GENOMIC DNA]</scope>
    <source>
        <strain evidence="3 4">KGMB12511</strain>
    </source>
</reference>
<feature type="domain" description="Amidase" evidence="2">
    <location>
        <begin position="25"/>
        <end position="468"/>
    </location>
</feature>
<keyword evidence="4" id="KW-1185">Reference proteome</keyword>
<dbReference type="InterPro" id="IPR023631">
    <property type="entry name" value="Amidase_dom"/>
</dbReference>
<dbReference type="PROSITE" id="PS00571">
    <property type="entry name" value="AMIDASES"/>
    <property type="match status" value="1"/>
</dbReference>
<organism evidence="3 4">
    <name type="scientific">Gordonibacter faecis</name>
    <dbReference type="NCBI Taxonomy" id="3047475"/>
    <lineage>
        <taxon>Bacteria</taxon>
        <taxon>Bacillati</taxon>
        <taxon>Actinomycetota</taxon>
        <taxon>Coriobacteriia</taxon>
        <taxon>Eggerthellales</taxon>
        <taxon>Eggerthellaceae</taxon>
        <taxon>Gordonibacter</taxon>
    </lineage>
</organism>
<evidence type="ECO:0000313" key="3">
    <source>
        <dbReference type="EMBL" id="MDJ1650703.1"/>
    </source>
</evidence>
<dbReference type="Gene3D" id="3.90.1300.10">
    <property type="entry name" value="Amidase signature (AS) domain"/>
    <property type="match status" value="1"/>
</dbReference>
<dbReference type="SUPFAM" id="SSF75304">
    <property type="entry name" value="Amidase signature (AS) enzymes"/>
    <property type="match status" value="1"/>
</dbReference>
<dbReference type="Pfam" id="PF01425">
    <property type="entry name" value="Amidase"/>
    <property type="match status" value="1"/>
</dbReference>
<gene>
    <name evidence="3" type="ORF">QNJ86_07805</name>
</gene>
<comment type="caution">
    <text evidence="3">The sequence shown here is derived from an EMBL/GenBank/DDBJ whole genome shotgun (WGS) entry which is preliminary data.</text>
</comment>
<proteinExistence type="inferred from homology"/>
<evidence type="ECO:0000259" key="2">
    <source>
        <dbReference type="Pfam" id="PF01425"/>
    </source>
</evidence>
<dbReference type="InterPro" id="IPR000120">
    <property type="entry name" value="Amidase"/>
</dbReference>
<evidence type="ECO:0000313" key="4">
    <source>
        <dbReference type="Proteomes" id="UP001232750"/>
    </source>
</evidence>
<dbReference type="InterPro" id="IPR036928">
    <property type="entry name" value="AS_sf"/>
</dbReference>
<dbReference type="EMBL" id="JASJEU010000014">
    <property type="protein sequence ID" value="MDJ1650703.1"/>
    <property type="molecule type" value="Genomic_DNA"/>
</dbReference>
<dbReference type="Proteomes" id="UP001232750">
    <property type="component" value="Unassembled WGS sequence"/>
</dbReference>
<dbReference type="PANTHER" id="PTHR11895:SF7">
    <property type="entry name" value="GLUTAMYL-TRNA(GLN) AMIDOTRANSFERASE SUBUNIT A, MITOCHONDRIAL"/>
    <property type="match status" value="1"/>
</dbReference>
<evidence type="ECO:0000256" key="1">
    <source>
        <dbReference type="ARBA" id="ARBA00009199"/>
    </source>
</evidence>
<protein>
    <submittedName>
        <fullName evidence="3">Amidase</fullName>
    </submittedName>
</protein>